<protein>
    <submittedName>
        <fullName evidence="2">Glycosyl transferase</fullName>
    </submittedName>
</protein>
<dbReference type="InterPro" id="IPR029044">
    <property type="entry name" value="Nucleotide-diphossugar_trans"/>
</dbReference>
<evidence type="ECO:0000259" key="1">
    <source>
        <dbReference type="Pfam" id="PF00535"/>
    </source>
</evidence>
<keyword evidence="2" id="KW-0808">Transferase</keyword>
<dbReference type="EMBL" id="LJTC01000004">
    <property type="protein sequence ID" value="KPM84259.1"/>
    <property type="molecule type" value="Genomic_DNA"/>
</dbReference>
<evidence type="ECO:0000313" key="2">
    <source>
        <dbReference type="EMBL" id="KPM84259.1"/>
    </source>
</evidence>
<dbReference type="PANTHER" id="PTHR22916:SF3">
    <property type="entry name" value="UDP-GLCNAC:BETAGAL BETA-1,3-N-ACETYLGLUCOSAMINYLTRANSFERASE-LIKE PROTEIN 1"/>
    <property type="match status" value="1"/>
</dbReference>
<name>A0A0P7DSN6_9GAMM</name>
<organism evidence="2 3">
    <name type="scientific">Pseudoalteromonas lipolytica</name>
    <dbReference type="NCBI Taxonomy" id="570156"/>
    <lineage>
        <taxon>Bacteria</taxon>
        <taxon>Pseudomonadati</taxon>
        <taxon>Pseudomonadota</taxon>
        <taxon>Gammaproteobacteria</taxon>
        <taxon>Alteromonadales</taxon>
        <taxon>Pseudoalteromonadaceae</taxon>
        <taxon>Pseudoalteromonas</taxon>
    </lineage>
</organism>
<dbReference type="SUPFAM" id="SSF53448">
    <property type="entry name" value="Nucleotide-diphospho-sugar transferases"/>
    <property type="match status" value="1"/>
</dbReference>
<dbReference type="Gene3D" id="3.90.550.10">
    <property type="entry name" value="Spore Coat Polysaccharide Biosynthesis Protein SpsA, Chain A"/>
    <property type="match status" value="1"/>
</dbReference>
<dbReference type="FunFam" id="3.90.550.10:FF:000130">
    <property type="entry name" value="Family 2 glycosyl transferase"/>
    <property type="match status" value="1"/>
</dbReference>
<dbReference type="STRING" id="570156.AOG27_08125"/>
<dbReference type="OrthoDB" id="9802649at2"/>
<dbReference type="PANTHER" id="PTHR22916">
    <property type="entry name" value="GLYCOSYLTRANSFERASE"/>
    <property type="match status" value="1"/>
</dbReference>
<dbReference type="GO" id="GO:0016758">
    <property type="term" value="F:hexosyltransferase activity"/>
    <property type="evidence" value="ECO:0007669"/>
    <property type="project" value="UniProtKB-ARBA"/>
</dbReference>
<dbReference type="CDD" id="cd00761">
    <property type="entry name" value="Glyco_tranf_GTA_type"/>
    <property type="match status" value="1"/>
</dbReference>
<evidence type="ECO:0000313" key="3">
    <source>
        <dbReference type="Proteomes" id="UP000050378"/>
    </source>
</evidence>
<reference evidence="2 3" key="1">
    <citation type="submission" date="2015-09" db="EMBL/GenBank/DDBJ databases">
        <title>Draft Genome Sequence of Pseudoalteromonas lipolytica UCD-48B.</title>
        <authorList>
            <person name="Krusor M."/>
            <person name="Coil D.A."/>
            <person name="Lang J.M."/>
            <person name="Eisen J.A."/>
            <person name="Alexiev A."/>
        </authorList>
    </citation>
    <scope>NUCLEOTIDE SEQUENCE [LARGE SCALE GENOMIC DNA]</scope>
    <source>
        <strain evidence="2 3">UCD-48B</strain>
    </source>
</reference>
<feature type="domain" description="Glycosyltransferase 2-like" evidence="1">
    <location>
        <begin position="6"/>
        <end position="128"/>
    </location>
</feature>
<dbReference type="AlphaFoldDB" id="A0A0P7DSN6"/>
<dbReference type="Proteomes" id="UP000050378">
    <property type="component" value="Unassembled WGS sequence"/>
</dbReference>
<sequence>MQPLVSIIMPAYNGQKYIAQSIESVLAQTYTNFELLITDDRSTDQTIEIINRYMDQDARIDLAILPKNSGAGVARNNSIERAKGRYIAFLDSDDLWAVDKLEKQISFMIASNVALSFTGYQKFDDDKLLGVVTPPTYTTYKKLLNGNVIGCLTAVYDSHLIGKQYMPSIRKRQDMGMWLNILKKVPKAYSLPQNLAKYRVSVGMSSNKLEILKWQWRLYREVEKLPIFASIKHFLLYALNGYVKYKT</sequence>
<comment type="caution">
    <text evidence="2">The sequence shown here is derived from an EMBL/GenBank/DDBJ whole genome shotgun (WGS) entry which is preliminary data.</text>
</comment>
<dbReference type="Pfam" id="PF00535">
    <property type="entry name" value="Glycos_transf_2"/>
    <property type="match status" value="1"/>
</dbReference>
<gene>
    <name evidence="2" type="ORF">AOG27_08125</name>
</gene>
<dbReference type="RefSeq" id="WP_054552514.1">
    <property type="nucleotide sequence ID" value="NZ_LJTC01000004.1"/>
</dbReference>
<accession>A0A0P7DSN6</accession>
<proteinExistence type="predicted"/>
<dbReference type="InterPro" id="IPR001173">
    <property type="entry name" value="Glyco_trans_2-like"/>
</dbReference>
<dbReference type="PATRIC" id="fig|570156.3.peg.2681"/>